<dbReference type="AlphaFoldDB" id="A0A816QCR9"/>
<comment type="catalytic activity">
    <reaction evidence="1">
        <text>S-ubiquitinyl-[E2 ubiquitin-conjugating enzyme]-L-cysteine + [acceptor protein]-L-lysine = [E2 ubiquitin-conjugating enzyme]-L-cysteine + N(6)-ubiquitinyl-[acceptor protein]-L-lysine.</text>
        <dbReference type="EC" id="2.3.2.27"/>
    </reaction>
</comment>
<protein>
    <recommendedName>
        <fullName evidence="4">RING-type E3 ubiquitin transferase</fullName>
        <ecNumber evidence="4">2.3.2.27</ecNumber>
    </recommendedName>
</protein>
<evidence type="ECO:0000256" key="4">
    <source>
        <dbReference type="ARBA" id="ARBA00012483"/>
    </source>
</evidence>
<keyword evidence="8" id="KW-0833">Ubl conjugation pathway</keyword>
<feature type="domain" description="SIAH-type" evidence="12">
    <location>
        <begin position="91"/>
        <end position="149"/>
    </location>
</feature>
<gene>
    <name evidence="13" type="ORF">DARMORV10_C06P19350.1</name>
</gene>
<dbReference type="UniPathway" id="UPA00143"/>
<evidence type="ECO:0000256" key="6">
    <source>
        <dbReference type="ARBA" id="ARBA00022723"/>
    </source>
</evidence>
<dbReference type="PROSITE" id="PS51081">
    <property type="entry name" value="ZF_SIAH"/>
    <property type="match status" value="1"/>
</dbReference>
<comment type="function">
    <text evidence="10">E3 ubiquitin-protein ligase that mediates ubiquitination and subsequent proteasomal degradation of target proteins. E3 ubiquitin ligases accept ubiquitin from an E2 ubiquitin-conjugating enzyme in the form of a thioester and then directly transfers the ubiquitin to targeted substrates. It probably triggers the ubiquitin-mediated degradation of different substrates.</text>
</comment>
<keyword evidence="7 11" id="KW-0863">Zinc-finger</keyword>
<evidence type="ECO:0000256" key="8">
    <source>
        <dbReference type="ARBA" id="ARBA00022786"/>
    </source>
</evidence>
<comment type="pathway">
    <text evidence="2">Protein modification; protein ubiquitination.</text>
</comment>
<name>A0A816QCR9_BRANA</name>
<keyword evidence="6" id="KW-0479">Metal-binding</keyword>
<dbReference type="InterPro" id="IPR044286">
    <property type="entry name" value="SINL_plant"/>
</dbReference>
<evidence type="ECO:0000256" key="3">
    <source>
        <dbReference type="ARBA" id="ARBA00009119"/>
    </source>
</evidence>
<dbReference type="Pfam" id="PF21361">
    <property type="entry name" value="Sina_ZnF"/>
    <property type="match status" value="1"/>
</dbReference>
<evidence type="ECO:0000256" key="1">
    <source>
        <dbReference type="ARBA" id="ARBA00000900"/>
    </source>
</evidence>
<dbReference type="GO" id="GO:0061630">
    <property type="term" value="F:ubiquitin protein ligase activity"/>
    <property type="evidence" value="ECO:0007669"/>
    <property type="project" value="UniProtKB-EC"/>
</dbReference>
<dbReference type="EC" id="2.3.2.27" evidence="4"/>
<comment type="similarity">
    <text evidence="3">Belongs to the SINA (Seven in absentia) family.</text>
</comment>
<organism evidence="13">
    <name type="scientific">Brassica napus</name>
    <name type="common">Rape</name>
    <dbReference type="NCBI Taxonomy" id="3708"/>
    <lineage>
        <taxon>Eukaryota</taxon>
        <taxon>Viridiplantae</taxon>
        <taxon>Streptophyta</taxon>
        <taxon>Embryophyta</taxon>
        <taxon>Tracheophyta</taxon>
        <taxon>Spermatophyta</taxon>
        <taxon>Magnoliopsida</taxon>
        <taxon>eudicotyledons</taxon>
        <taxon>Gunneridae</taxon>
        <taxon>Pentapetalae</taxon>
        <taxon>rosids</taxon>
        <taxon>malvids</taxon>
        <taxon>Brassicales</taxon>
        <taxon>Brassicaceae</taxon>
        <taxon>Brassiceae</taxon>
        <taxon>Brassica</taxon>
    </lineage>
</organism>
<evidence type="ECO:0000256" key="2">
    <source>
        <dbReference type="ARBA" id="ARBA00004906"/>
    </source>
</evidence>
<dbReference type="CDD" id="cd16571">
    <property type="entry name" value="RING-HC_SIAHs"/>
    <property type="match status" value="1"/>
</dbReference>
<dbReference type="PANTHER" id="PTHR46632:SF3">
    <property type="entry name" value="E3 UBIQUITIN-PROTEIN LIGASE SINA-LIKE 7-RELATED"/>
    <property type="match status" value="1"/>
</dbReference>
<evidence type="ECO:0000256" key="10">
    <source>
        <dbReference type="ARBA" id="ARBA00024004"/>
    </source>
</evidence>
<evidence type="ECO:0000259" key="12">
    <source>
        <dbReference type="PROSITE" id="PS51081"/>
    </source>
</evidence>
<dbReference type="SUPFAM" id="SSF49599">
    <property type="entry name" value="TRAF domain-like"/>
    <property type="match status" value="1"/>
</dbReference>
<dbReference type="InterPro" id="IPR013010">
    <property type="entry name" value="Znf_SIAH"/>
</dbReference>
<dbReference type="Proteomes" id="UP001295469">
    <property type="component" value="Chromosome C06"/>
</dbReference>
<dbReference type="Gene3D" id="3.30.40.10">
    <property type="entry name" value="Zinc/RING finger domain, C3HC4 (zinc finger)"/>
    <property type="match status" value="1"/>
</dbReference>
<keyword evidence="5" id="KW-0808">Transferase</keyword>
<dbReference type="PANTHER" id="PTHR46632">
    <property type="entry name" value="E3 UBIQUITIN-PROTEIN LIGASE SINA-LIKE 4"/>
    <property type="match status" value="1"/>
</dbReference>
<dbReference type="Pfam" id="PF21362">
    <property type="entry name" value="Sina_RING"/>
    <property type="match status" value="1"/>
</dbReference>
<evidence type="ECO:0000313" key="13">
    <source>
        <dbReference type="EMBL" id="CAF2057979.1"/>
    </source>
</evidence>
<evidence type="ECO:0000256" key="9">
    <source>
        <dbReference type="ARBA" id="ARBA00022833"/>
    </source>
</evidence>
<evidence type="ECO:0000256" key="11">
    <source>
        <dbReference type="PROSITE-ProRule" id="PRU00455"/>
    </source>
</evidence>
<keyword evidence="9" id="KW-0862">Zinc</keyword>
<sequence>MEQASSDESCSSNIHLRNRQRTKDNIRSATVDVDVLDCPVCFEPLTIPIFQCDNRHMVCSSCCSKLRYIFPTCASPIGHIRCRGMETVIESVFLPCINAELGCAEKVSFLKESTHKKECSFSLCSCPVQDCNYTGSYTDLYDHYATYTHQDSMGRGEFDMKLLFAVQCFREPYGVYVTISCIAPSSPEVRHTMTYESPDVKKTLQVNLETPLENSMLISHCSLSGDLLDLRLCIKKLN</sequence>
<proteinExistence type="inferred from homology"/>
<dbReference type="GO" id="GO:0008270">
    <property type="term" value="F:zinc ion binding"/>
    <property type="evidence" value="ECO:0007669"/>
    <property type="project" value="UniProtKB-KW"/>
</dbReference>
<dbReference type="InterPro" id="IPR049548">
    <property type="entry name" value="Sina-like_RING"/>
</dbReference>
<reference evidence="13" key="1">
    <citation type="submission" date="2021-01" db="EMBL/GenBank/DDBJ databases">
        <authorList>
            <consortium name="Genoscope - CEA"/>
            <person name="William W."/>
        </authorList>
    </citation>
    <scope>NUCLEOTIDE SEQUENCE</scope>
</reference>
<dbReference type="EMBL" id="HG994370">
    <property type="protein sequence ID" value="CAF2057979.1"/>
    <property type="molecule type" value="Genomic_DNA"/>
</dbReference>
<dbReference type="GO" id="GO:0016567">
    <property type="term" value="P:protein ubiquitination"/>
    <property type="evidence" value="ECO:0007669"/>
    <property type="project" value="UniProtKB-UniPathway"/>
</dbReference>
<evidence type="ECO:0000256" key="7">
    <source>
        <dbReference type="ARBA" id="ARBA00022771"/>
    </source>
</evidence>
<dbReference type="InterPro" id="IPR013083">
    <property type="entry name" value="Znf_RING/FYVE/PHD"/>
</dbReference>
<evidence type="ECO:0000256" key="5">
    <source>
        <dbReference type="ARBA" id="ARBA00022679"/>
    </source>
</evidence>
<accession>A0A816QCR9</accession>